<protein>
    <submittedName>
        <fullName evidence="1">Uncharacterized protein</fullName>
    </submittedName>
</protein>
<comment type="caution">
    <text evidence="1">The sequence shown here is derived from an EMBL/GenBank/DDBJ whole genome shotgun (WGS) entry which is preliminary data.</text>
</comment>
<name>A0A7C8MRV9_9PEZI</name>
<proteinExistence type="predicted"/>
<evidence type="ECO:0000313" key="1">
    <source>
        <dbReference type="EMBL" id="KAF2967951.1"/>
    </source>
</evidence>
<organism evidence="1 2">
    <name type="scientific">Xylaria multiplex</name>
    <dbReference type="NCBI Taxonomy" id="323545"/>
    <lineage>
        <taxon>Eukaryota</taxon>
        <taxon>Fungi</taxon>
        <taxon>Dikarya</taxon>
        <taxon>Ascomycota</taxon>
        <taxon>Pezizomycotina</taxon>
        <taxon>Sordariomycetes</taxon>
        <taxon>Xylariomycetidae</taxon>
        <taxon>Xylariales</taxon>
        <taxon>Xylariaceae</taxon>
        <taxon>Xylaria</taxon>
    </lineage>
</organism>
<dbReference type="AlphaFoldDB" id="A0A7C8MRV9"/>
<dbReference type="InParanoid" id="A0A7C8MRV9"/>
<sequence>MAVMNRRSNIKQQPQQCASVRWQLGDIAFLKSAEGFCQIEREELLESGRVHSSATGHPVIILDRSKDGQYYIVTTVSAYGSGEHNKYLPPWGQSSHKRKDINGFRAFEGSARPNDEYQHLRLANGKLWPKFRTSWVYIHSLLLVPASTLIEYDKPRCQLRMAPESLQDLLSHVQAKERRFREQKAKMDAETVPVAKSSQINWRRDGKEQVSQAPQSPVKTNDMVNRNHQQLSSQITIVPSKSCSNATLGRIGLDDANTAGSKPLWSAVVAKSTNTAPGSRLDAGLEQTSLNNTSTTGSKPGWYIIVAKSINKATSTACNAHVQPRSWRSQDIVQA</sequence>
<gene>
    <name evidence="1" type="ORF">GQX73_g5601</name>
</gene>
<reference evidence="1 2" key="1">
    <citation type="submission" date="2019-12" db="EMBL/GenBank/DDBJ databases">
        <title>Draft genome sequence of the ascomycete Xylaria multiplex DSM 110363.</title>
        <authorList>
            <person name="Buettner E."/>
            <person name="Kellner H."/>
        </authorList>
    </citation>
    <scope>NUCLEOTIDE SEQUENCE [LARGE SCALE GENOMIC DNA]</scope>
    <source>
        <strain evidence="1 2">DSM 110363</strain>
    </source>
</reference>
<evidence type="ECO:0000313" key="2">
    <source>
        <dbReference type="Proteomes" id="UP000481858"/>
    </source>
</evidence>
<dbReference type="Proteomes" id="UP000481858">
    <property type="component" value="Unassembled WGS sequence"/>
</dbReference>
<accession>A0A7C8MRV9</accession>
<dbReference type="EMBL" id="WUBL01000059">
    <property type="protein sequence ID" value="KAF2967951.1"/>
    <property type="molecule type" value="Genomic_DNA"/>
</dbReference>
<keyword evidence="2" id="KW-1185">Reference proteome</keyword>
<dbReference type="OrthoDB" id="5243557at2759"/>